<dbReference type="EC" id="2.7.7.65" evidence="1"/>
<dbReference type="Gene3D" id="3.30.70.270">
    <property type="match status" value="1"/>
</dbReference>
<organism evidence="5 6">
    <name type="scientific">Martelella alba</name>
    <dbReference type="NCBI Taxonomy" id="2590451"/>
    <lineage>
        <taxon>Bacteria</taxon>
        <taxon>Pseudomonadati</taxon>
        <taxon>Pseudomonadota</taxon>
        <taxon>Alphaproteobacteria</taxon>
        <taxon>Hyphomicrobiales</taxon>
        <taxon>Aurantimonadaceae</taxon>
        <taxon>Martelella</taxon>
    </lineage>
</organism>
<dbReference type="FunFam" id="3.30.70.270:FF:000001">
    <property type="entry name" value="Diguanylate cyclase domain protein"/>
    <property type="match status" value="1"/>
</dbReference>
<evidence type="ECO:0000256" key="2">
    <source>
        <dbReference type="ARBA" id="ARBA00034247"/>
    </source>
</evidence>
<sequence>MHLFDNSTALIAWAADCFLMAALLLPIALGRRERPYIAWWTTGLLIKGIGLAGIVMTNAINVTGTGALSFGLLSLANILIAMAIVSLCGLRARIAAAASMFVWALMMALLAGRLPAANLLAFASADVILCAFVAIALLRRVPAVGNRRLQLALAAIFAVEGICQMIAIQRISAAPFQATISSMTITIFIVSSFLVFTAKAFLSVALAMSKFQTELQRLASTDPLTGTLNRRGIDDATDRLFGKDARPARIAYFALDLDHFKQINDALGHHTGDLALQHFTDIVRDCLRSEDILGRTGGEEFTILARVKHDSDAFEIAERIRTAVNTSPLELDERKVTMSVSIGLAVGDSSKTVLDKMVTRADKALYTAKTTGRNRSVQLPDYTAPAFSVVEAAS</sequence>
<feature type="transmembrane region" description="Helical" evidence="3">
    <location>
        <begin position="183"/>
        <end position="208"/>
    </location>
</feature>
<reference evidence="5 6" key="1">
    <citation type="submission" date="2019-06" db="EMBL/GenBank/DDBJ databases">
        <authorList>
            <person name="Li M."/>
        </authorList>
    </citation>
    <scope>NUCLEOTIDE SEQUENCE [LARGE SCALE GENOMIC DNA]</scope>
    <source>
        <strain evidence="5 6">BGMRC2036</strain>
    </source>
</reference>
<feature type="transmembrane region" description="Helical" evidence="3">
    <location>
        <begin position="12"/>
        <end position="30"/>
    </location>
</feature>
<dbReference type="Proteomes" id="UP000318801">
    <property type="component" value="Unassembled WGS sequence"/>
</dbReference>
<dbReference type="NCBIfam" id="TIGR00254">
    <property type="entry name" value="GGDEF"/>
    <property type="match status" value="1"/>
</dbReference>
<feature type="transmembrane region" description="Helical" evidence="3">
    <location>
        <begin position="94"/>
        <end position="113"/>
    </location>
</feature>
<name>A0A506UI74_9HYPH</name>
<keyword evidence="3" id="KW-0472">Membrane</keyword>
<feature type="transmembrane region" description="Helical" evidence="3">
    <location>
        <begin position="37"/>
        <end position="60"/>
    </location>
</feature>
<proteinExistence type="predicted"/>
<feature type="transmembrane region" description="Helical" evidence="3">
    <location>
        <begin position="151"/>
        <end position="171"/>
    </location>
</feature>
<dbReference type="PANTHER" id="PTHR45138:SF9">
    <property type="entry name" value="DIGUANYLATE CYCLASE DGCM-RELATED"/>
    <property type="match status" value="1"/>
</dbReference>
<evidence type="ECO:0000313" key="5">
    <source>
        <dbReference type="EMBL" id="TPW33009.1"/>
    </source>
</evidence>
<evidence type="ECO:0000256" key="1">
    <source>
        <dbReference type="ARBA" id="ARBA00012528"/>
    </source>
</evidence>
<dbReference type="PANTHER" id="PTHR45138">
    <property type="entry name" value="REGULATORY COMPONENTS OF SENSORY TRANSDUCTION SYSTEM"/>
    <property type="match status" value="1"/>
</dbReference>
<dbReference type="GO" id="GO:0052621">
    <property type="term" value="F:diguanylate cyclase activity"/>
    <property type="evidence" value="ECO:0007669"/>
    <property type="project" value="UniProtKB-EC"/>
</dbReference>
<dbReference type="AlphaFoldDB" id="A0A506UI74"/>
<gene>
    <name evidence="5" type="ORF">FJU08_00110</name>
</gene>
<keyword evidence="3" id="KW-0812">Transmembrane</keyword>
<feature type="domain" description="GGDEF" evidence="4">
    <location>
        <begin position="248"/>
        <end position="381"/>
    </location>
</feature>
<dbReference type="InterPro" id="IPR043128">
    <property type="entry name" value="Rev_trsase/Diguanyl_cyclase"/>
</dbReference>
<evidence type="ECO:0000256" key="3">
    <source>
        <dbReference type="SAM" id="Phobius"/>
    </source>
</evidence>
<dbReference type="EMBL" id="VHLG01000001">
    <property type="protein sequence ID" value="TPW33009.1"/>
    <property type="molecule type" value="Genomic_DNA"/>
</dbReference>
<comment type="caution">
    <text evidence="5">The sequence shown here is derived from an EMBL/GenBank/DDBJ whole genome shotgun (WGS) entry which is preliminary data.</text>
</comment>
<evidence type="ECO:0000259" key="4">
    <source>
        <dbReference type="PROSITE" id="PS50887"/>
    </source>
</evidence>
<accession>A0A506UI74</accession>
<dbReference type="InterPro" id="IPR000160">
    <property type="entry name" value="GGDEF_dom"/>
</dbReference>
<dbReference type="CDD" id="cd01949">
    <property type="entry name" value="GGDEF"/>
    <property type="match status" value="1"/>
</dbReference>
<feature type="transmembrane region" description="Helical" evidence="3">
    <location>
        <begin position="119"/>
        <end position="139"/>
    </location>
</feature>
<dbReference type="SUPFAM" id="SSF55073">
    <property type="entry name" value="Nucleotide cyclase"/>
    <property type="match status" value="1"/>
</dbReference>
<dbReference type="InterPro" id="IPR050469">
    <property type="entry name" value="Diguanylate_Cyclase"/>
</dbReference>
<keyword evidence="6" id="KW-1185">Reference proteome</keyword>
<keyword evidence="3" id="KW-1133">Transmembrane helix</keyword>
<dbReference type="PROSITE" id="PS50887">
    <property type="entry name" value="GGDEF"/>
    <property type="match status" value="1"/>
</dbReference>
<protein>
    <recommendedName>
        <fullName evidence="1">diguanylate cyclase</fullName>
        <ecNumber evidence="1">2.7.7.65</ecNumber>
    </recommendedName>
</protein>
<dbReference type="InterPro" id="IPR029787">
    <property type="entry name" value="Nucleotide_cyclase"/>
</dbReference>
<dbReference type="RefSeq" id="WP_141146944.1">
    <property type="nucleotide sequence ID" value="NZ_VHLG01000001.1"/>
</dbReference>
<dbReference type="OrthoDB" id="9812260at2"/>
<comment type="catalytic activity">
    <reaction evidence="2">
        <text>2 GTP = 3',3'-c-di-GMP + 2 diphosphate</text>
        <dbReference type="Rhea" id="RHEA:24898"/>
        <dbReference type="ChEBI" id="CHEBI:33019"/>
        <dbReference type="ChEBI" id="CHEBI:37565"/>
        <dbReference type="ChEBI" id="CHEBI:58805"/>
        <dbReference type="EC" id="2.7.7.65"/>
    </reaction>
</comment>
<dbReference type="SMART" id="SM00267">
    <property type="entry name" value="GGDEF"/>
    <property type="match status" value="1"/>
</dbReference>
<evidence type="ECO:0000313" key="6">
    <source>
        <dbReference type="Proteomes" id="UP000318801"/>
    </source>
</evidence>
<dbReference type="Pfam" id="PF00990">
    <property type="entry name" value="GGDEF"/>
    <property type="match status" value="1"/>
</dbReference>
<feature type="transmembrane region" description="Helical" evidence="3">
    <location>
        <begin position="66"/>
        <end position="87"/>
    </location>
</feature>